<dbReference type="AlphaFoldDB" id="A0A017HU38"/>
<evidence type="ECO:0000259" key="5">
    <source>
        <dbReference type="Pfam" id="PF13145"/>
    </source>
</evidence>
<dbReference type="EMBL" id="AOSK01000021">
    <property type="protein sequence ID" value="EYD77901.1"/>
    <property type="molecule type" value="Genomic_DNA"/>
</dbReference>
<evidence type="ECO:0000313" key="6">
    <source>
        <dbReference type="EMBL" id="EYD77901.1"/>
    </source>
</evidence>
<accession>A0A017HU38</accession>
<evidence type="ECO:0000256" key="4">
    <source>
        <dbReference type="ARBA" id="ARBA00023186"/>
    </source>
</evidence>
<dbReference type="PANTHER" id="PTHR47529:SF1">
    <property type="entry name" value="PERIPLASMIC CHAPERONE PPID"/>
    <property type="match status" value="1"/>
</dbReference>
<dbReference type="PATRIC" id="fig|442562.3.peg.627"/>
<evidence type="ECO:0000313" key="7">
    <source>
        <dbReference type="Proteomes" id="UP000019666"/>
    </source>
</evidence>
<comment type="subcellular location">
    <subcellularLocation>
        <location evidence="1">Cell membrane</location>
    </subcellularLocation>
</comment>
<comment type="caution">
    <text evidence="6">The sequence shown here is derived from an EMBL/GenBank/DDBJ whole genome shotgun (WGS) entry which is preliminary data.</text>
</comment>
<keyword evidence="3" id="KW-0472">Membrane</keyword>
<protein>
    <submittedName>
        <fullName evidence="6">Peptidyl-prolyl cis-trans isomerase ppiD</fullName>
        <ecNumber evidence="6">5.2.1.8</ecNumber>
    </submittedName>
</protein>
<dbReference type="HOGENOM" id="CLU_1915557_0_0_5"/>
<dbReference type="PANTHER" id="PTHR47529">
    <property type="entry name" value="PEPTIDYL-PROLYL CIS-TRANS ISOMERASE D"/>
    <property type="match status" value="1"/>
</dbReference>
<dbReference type="GO" id="GO:0003755">
    <property type="term" value="F:peptidyl-prolyl cis-trans isomerase activity"/>
    <property type="evidence" value="ECO:0007669"/>
    <property type="project" value="UniProtKB-EC"/>
</dbReference>
<keyword evidence="2" id="KW-1003">Cell membrane</keyword>
<reference evidence="6 7" key="1">
    <citation type="submission" date="2013-02" db="EMBL/GenBank/DDBJ databases">
        <authorList>
            <person name="Fiebig A."/>
            <person name="Goeker M."/>
            <person name="Klenk H.-P.P."/>
        </authorList>
    </citation>
    <scope>NUCLEOTIDE SEQUENCE [LARGE SCALE GENOMIC DNA]</scope>
    <source>
        <strain evidence="6 7">DSM 19309</strain>
    </source>
</reference>
<organism evidence="6 7">
    <name type="scientific">Rubellimicrobium mesophilum DSM 19309</name>
    <dbReference type="NCBI Taxonomy" id="442562"/>
    <lineage>
        <taxon>Bacteria</taxon>
        <taxon>Pseudomonadati</taxon>
        <taxon>Pseudomonadota</taxon>
        <taxon>Alphaproteobacteria</taxon>
        <taxon>Rhodobacterales</taxon>
        <taxon>Roseobacteraceae</taxon>
        <taxon>Rubellimicrobium</taxon>
    </lineage>
</organism>
<dbReference type="RefSeq" id="WP_051521341.1">
    <property type="nucleotide sequence ID" value="NZ_KK088582.1"/>
</dbReference>
<dbReference type="EC" id="5.2.1.8" evidence="6"/>
<dbReference type="SUPFAM" id="SSF54534">
    <property type="entry name" value="FKBP-like"/>
    <property type="match status" value="1"/>
</dbReference>
<dbReference type="STRING" id="442562.Rumeso_00628"/>
<dbReference type="Pfam" id="PF13145">
    <property type="entry name" value="Rotamase_2"/>
    <property type="match status" value="1"/>
</dbReference>
<evidence type="ECO:0000256" key="1">
    <source>
        <dbReference type="ARBA" id="ARBA00004236"/>
    </source>
</evidence>
<evidence type="ECO:0000256" key="2">
    <source>
        <dbReference type="ARBA" id="ARBA00022475"/>
    </source>
</evidence>
<dbReference type="GO" id="GO:0005886">
    <property type="term" value="C:plasma membrane"/>
    <property type="evidence" value="ECO:0007669"/>
    <property type="project" value="UniProtKB-SubCell"/>
</dbReference>
<keyword evidence="6" id="KW-0413">Isomerase</keyword>
<name>A0A017HU38_9RHOB</name>
<keyword evidence="7" id="KW-1185">Reference proteome</keyword>
<feature type="domain" description="PpiC" evidence="5">
    <location>
        <begin position="45"/>
        <end position="109"/>
    </location>
</feature>
<sequence>MLPQPTEEELRAYYDAHPDQFTAPEVRQVSYAWLTPEMIQGKMTVDDQEVRALYDERIGQFVQEERRLVERLVYPSEEEAQAAKARLDSGAASFEDLVAERGLQLSDIDLGMCPRRTWAMRRTRSSGPRRAT</sequence>
<keyword evidence="4" id="KW-0143">Chaperone</keyword>
<dbReference type="Proteomes" id="UP000019666">
    <property type="component" value="Unassembled WGS sequence"/>
</dbReference>
<dbReference type="InterPro" id="IPR000297">
    <property type="entry name" value="PPIase_PpiC"/>
</dbReference>
<dbReference type="InterPro" id="IPR052029">
    <property type="entry name" value="PpiD_chaperone"/>
</dbReference>
<gene>
    <name evidence="6" type="ORF">Rumeso_00628</name>
</gene>
<proteinExistence type="predicted"/>
<evidence type="ECO:0000256" key="3">
    <source>
        <dbReference type="ARBA" id="ARBA00023136"/>
    </source>
</evidence>